<proteinExistence type="predicted"/>
<organism evidence="1 2">
    <name type="scientific">Eisenbergiella tayi</name>
    <dbReference type="NCBI Taxonomy" id="1432052"/>
    <lineage>
        <taxon>Bacteria</taxon>
        <taxon>Bacillati</taxon>
        <taxon>Bacillota</taxon>
        <taxon>Clostridia</taxon>
        <taxon>Lachnospirales</taxon>
        <taxon>Lachnospiraceae</taxon>
        <taxon>Eisenbergiella</taxon>
    </lineage>
</organism>
<dbReference type="EMBL" id="MEHA01000034">
    <property type="protein sequence ID" value="ODR43547.1"/>
    <property type="molecule type" value="Genomic_DNA"/>
</dbReference>
<dbReference type="OrthoDB" id="2086021at2"/>
<reference evidence="1 2" key="1">
    <citation type="submission" date="2016-08" db="EMBL/GenBank/DDBJ databases">
        <authorList>
            <person name="Seilhamer J.J."/>
        </authorList>
    </citation>
    <scope>NUCLEOTIDE SEQUENCE [LARGE SCALE GENOMIC DNA]</scope>
    <source>
        <strain evidence="1 2">NML150140-1</strain>
    </source>
</reference>
<comment type="caution">
    <text evidence="1">The sequence shown here is derived from an EMBL/GenBank/DDBJ whole genome shotgun (WGS) entry which is preliminary data.</text>
</comment>
<protein>
    <submittedName>
        <fullName evidence="1">Uncharacterized protein</fullName>
    </submittedName>
</protein>
<name>A0A1E3UAZ2_9FIRM</name>
<evidence type="ECO:0000313" key="1">
    <source>
        <dbReference type="EMBL" id="ODR43547.1"/>
    </source>
</evidence>
<accession>A0A1E3UAZ2</accession>
<gene>
    <name evidence="1" type="ORF">BEI59_30405</name>
</gene>
<sequence length="145" mass="16279">MDQTRARELQEKLALEAAAMLSLAGSGAETAPYEQAVSLIGKAWRLTAEETSEQLALIEQEKAVMGRIENGESAEHIRQELLLNWSGLESIEVLEGLFETSTLLETAPERRSLFDMAMLLIETQNLLDWIEKTDAEKEKLIQNFT</sequence>
<dbReference type="AlphaFoldDB" id="A0A1E3UAZ2"/>
<evidence type="ECO:0000313" key="2">
    <source>
        <dbReference type="Proteomes" id="UP000094271"/>
    </source>
</evidence>
<dbReference type="RefSeq" id="WP_069432235.1">
    <property type="nucleotide sequence ID" value="NZ_MEHA01000034.1"/>
</dbReference>
<dbReference type="Proteomes" id="UP000094271">
    <property type="component" value="Unassembled WGS sequence"/>
</dbReference>